<sequence length="482" mass="54234">MSGDAPRSKRLQRRCQIALALFFCACLGVGLVGSFVPRDPMPLFQEQRTLARLPGRADAATPSQLAAALTRFSADNFGLRKPLISSYFMFRLRVLNADLGLPVVLGEQGWLFYEQELPTFRREQTLSARQAQRIRDRLDAWCDYAHRHGAELVFFSGPNKSTIYPEKMPPHQRPWLDRPSMLDQVHALDYRCPFIRVDLRPVLRKHRDEGLYFRWGTHWNDRGAQLAWQEVRRSISAVHPQLRWPVGALRIESTPAAPLEDSLWQWFGESDPHATVVPRGRAQPEPAPAAGLDPATQARVLAFGDSFMVFMAPTASVIAERFSGWDLAYGQVLAPTAAQAQQDAWLIAAGADQRRIEWMHPLRANVVMIEVVERNLLGLAELPQPSDRPPEITDDHWLLGVARNWAGFIVQDSVDAQRRYAPGIQVRLADRQVRQVTRTERNGRYLNVYLSGNPLDGRAVGHPHVLEVLAPAAGIRSLSAAP</sequence>
<dbReference type="RefSeq" id="WP_173128057.1">
    <property type="nucleotide sequence ID" value="NZ_JABRWJ010000007.1"/>
</dbReference>
<dbReference type="InterPro" id="IPR031811">
    <property type="entry name" value="ALGX/ALGJ_SGNH-like"/>
</dbReference>
<accession>A0ABX2EMV5</accession>
<keyword evidence="6" id="KW-0016">Alginate biosynthesis</keyword>
<dbReference type="PROSITE" id="PS51257">
    <property type="entry name" value="PROKAR_LIPOPROTEIN"/>
    <property type="match status" value="1"/>
</dbReference>
<evidence type="ECO:0000256" key="2">
    <source>
        <dbReference type="ARBA" id="ARBA00005182"/>
    </source>
</evidence>
<keyword evidence="4" id="KW-0732">Signal</keyword>
<comment type="pathway">
    <text evidence="2">Glycan biosynthesis; alginate biosynthesis.</text>
</comment>
<keyword evidence="5" id="KW-0574">Periplasm</keyword>
<dbReference type="Proteomes" id="UP000737171">
    <property type="component" value="Unassembled WGS sequence"/>
</dbReference>
<evidence type="ECO:0000256" key="3">
    <source>
        <dbReference type="ARBA" id="ARBA00022679"/>
    </source>
</evidence>
<evidence type="ECO:0000259" key="7">
    <source>
        <dbReference type="Pfam" id="PF16822"/>
    </source>
</evidence>
<evidence type="ECO:0000256" key="1">
    <source>
        <dbReference type="ARBA" id="ARBA00004418"/>
    </source>
</evidence>
<evidence type="ECO:0000256" key="4">
    <source>
        <dbReference type="ARBA" id="ARBA00022729"/>
    </source>
</evidence>
<comment type="caution">
    <text evidence="8">The sequence shown here is derived from an EMBL/GenBank/DDBJ whole genome shotgun (WGS) entry which is preliminary data.</text>
</comment>
<name>A0ABX2EMV5_9BURK</name>
<keyword evidence="3" id="KW-0808">Transferase</keyword>
<gene>
    <name evidence="8" type="ORF">HLB44_23720</name>
</gene>
<feature type="domain" description="AlgX/AlgJ SGNH hydrolase-like" evidence="7">
    <location>
        <begin position="103"/>
        <end position="307"/>
    </location>
</feature>
<dbReference type="EMBL" id="JABRWJ010000007">
    <property type="protein sequence ID" value="NRF70017.1"/>
    <property type="molecule type" value="Genomic_DNA"/>
</dbReference>
<evidence type="ECO:0000256" key="5">
    <source>
        <dbReference type="ARBA" id="ARBA00022764"/>
    </source>
</evidence>
<organism evidence="8 9">
    <name type="scientific">Pseudaquabacterium terrae</name>
    <dbReference type="NCBI Taxonomy" id="2732868"/>
    <lineage>
        <taxon>Bacteria</taxon>
        <taxon>Pseudomonadati</taxon>
        <taxon>Pseudomonadota</taxon>
        <taxon>Betaproteobacteria</taxon>
        <taxon>Burkholderiales</taxon>
        <taxon>Sphaerotilaceae</taxon>
        <taxon>Pseudaquabacterium</taxon>
    </lineage>
</organism>
<evidence type="ECO:0000313" key="8">
    <source>
        <dbReference type="EMBL" id="NRF70017.1"/>
    </source>
</evidence>
<protein>
    <recommendedName>
        <fullName evidence="7">AlgX/AlgJ SGNH hydrolase-like domain-containing protein</fullName>
    </recommendedName>
</protein>
<proteinExistence type="predicted"/>
<comment type="subcellular location">
    <subcellularLocation>
        <location evidence="1">Periplasm</location>
    </subcellularLocation>
</comment>
<evidence type="ECO:0000256" key="6">
    <source>
        <dbReference type="ARBA" id="ARBA00022841"/>
    </source>
</evidence>
<keyword evidence="9" id="KW-1185">Reference proteome</keyword>
<reference evidence="8 9" key="1">
    <citation type="submission" date="2020-05" db="EMBL/GenBank/DDBJ databases">
        <title>Aquincola sp. isolate from soil.</title>
        <authorList>
            <person name="Han J."/>
            <person name="Kim D.-U."/>
        </authorList>
    </citation>
    <scope>NUCLEOTIDE SEQUENCE [LARGE SCALE GENOMIC DNA]</scope>
    <source>
        <strain evidence="8 9">S2</strain>
    </source>
</reference>
<dbReference type="Pfam" id="PF16822">
    <property type="entry name" value="ALGX"/>
    <property type="match status" value="1"/>
</dbReference>
<evidence type="ECO:0000313" key="9">
    <source>
        <dbReference type="Proteomes" id="UP000737171"/>
    </source>
</evidence>